<dbReference type="GO" id="GO:0015631">
    <property type="term" value="F:tubulin binding"/>
    <property type="evidence" value="ECO:0007669"/>
    <property type="project" value="InterPro"/>
</dbReference>
<name>A0A8S4D1Y1_PLUXY</name>
<gene>
    <name evidence="2" type="ORF">PLXY2_LOCUS202</name>
</gene>
<dbReference type="Pfam" id="PF05517">
    <property type="entry name" value="p25-alpha"/>
    <property type="match status" value="1"/>
</dbReference>
<dbReference type="SUPFAM" id="SSF47473">
    <property type="entry name" value="EF-hand"/>
    <property type="match status" value="1"/>
</dbReference>
<proteinExistence type="inferred from homology"/>
<organism evidence="2 3">
    <name type="scientific">Plutella xylostella</name>
    <name type="common">Diamondback moth</name>
    <name type="synonym">Plutella maculipennis</name>
    <dbReference type="NCBI Taxonomy" id="51655"/>
    <lineage>
        <taxon>Eukaryota</taxon>
        <taxon>Metazoa</taxon>
        <taxon>Ecdysozoa</taxon>
        <taxon>Arthropoda</taxon>
        <taxon>Hexapoda</taxon>
        <taxon>Insecta</taxon>
        <taxon>Pterygota</taxon>
        <taxon>Neoptera</taxon>
        <taxon>Endopterygota</taxon>
        <taxon>Lepidoptera</taxon>
        <taxon>Glossata</taxon>
        <taxon>Ditrysia</taxon>
        <taxon>Yponomeutoidea</taxon>
        <taxon>Plutellidae</taxon>
        <taxon>Plutella</taxon>
    </lineage>
</organism>
<evidence type="ECO:0000256" key="1">
    <source>
        <dbReference type="ARBA" id="ARBA00010994"/>
    </source>
</evidence>
<evidence type="ECO:0000313" key="3">
    <source>
        <dbReference type="Proteomes" id="UP000653454"/>
    </source>
</evidence>
<dbReference type="Proteomes" id="UP000653454">
    <property type="component" value="Unassembled WGS sequence"/>
</dbReference>
<evidence type="ECO:0000313" key="2">
    <source>
        <dbReference type="EMBL" id="CAG9088627.1"/>
    </source>
</evidence>
<dbReference type="Gene3D" id="1.10.238.10">
    <property type="entry name" value="EF-hand"/>
    <property type="match status" value="1"/>
</dbReference>
<dbReference type="InterPro" id="IPR011992">
    <property type="entry name" value="EF-hand-dom_pair"/>
</dbReference>
<dbReference type="EMBL" id="CAJHNJ030000001">
    <property type="protein sequence ID" value="CAG9088627.1"/>
    <property type="molecule type" value="Genomic_DNA"/>
</dbReference>
<dbReference type="GO" id="GO:0046785">
    <property type="term" value="P:microtubule polymerization"/>
    <property type="evidence" value="ECO:0007669"/>
    <property type="project" value="InterPro"/>
</dbReference>
<comment type="similarity">
    <text evidence="1">Belongs to the TPPP family.</text>
</comment>
<dbReference type="AlphaFoldDB" id="A0A8S4D1Y1"/>
<keyword evidence="3" id="KW-1185">Reference proteome</keyword>
<dbReference type="InterPro" id="IPR008907">
    <property type="entry name" value="TPP/p25"/>
</dbReference>
<protein>
    <submittedName>
        <fullName evidence="2">(diamondback moth) hypothetical protein</fullName>
    </submittedName>
</protein>
<comment type="caution">
    <text evidence="2">The sequence shown here is derived from an EMBL/GenBank/DDBJ whole genome shotgun (WGS) entry which is preliminary data.</text>
</comment>
<reference evidence="2" key="1">
    <citation type="submission" date="2020-11" db="EMBL/GenBank/DDBJ databases">
        <authorList>
            <person name="Whiteford S."/>
        </authorList>
    </citation>
    <scope>NUCLEOTIDE SEQUENCE</scope>
</reference>
<sequence>MVDEEQATLDGQFSAFARLFESKRDGTTITLYRSDYWMRQAKLLEDRKLTMTDTGIVFNKWSKTELSYDEWLQFLSDVCALRALDEEEVKETLTNCGLPGQSAVRVPMYRDFFLTYTPKDKMIVYKENSRKYDEWLQFLSDVCALRALDEEEVKETLTNCGLPGQSAVRVPMYRDFFLTYTPKDKMIVFKENSRKYVEWLQFLSDVCALRALDEEEVKETLTNCGLPGQSAVRVPMYRDFFLTYTPKDKMIVGCKENSRKYVEWLQFLSDVCALRALEEEEVKETLTNCGLPGQSAVRVPMYRDFFLTYTPKDKMIV</sequence>
<accession>A0A8S4D1Y1</accession>